<protein>
    <submittedName>
        <fullName evidence="1">Uncharacterized protein</fullName>
    </submittedName>
</protein>
<proteinExistence type="predicted"/>
<dbReference type="EMBL" id="JAOQIO010000067">
    <property type="protein sequence ID" value="MCU6793779.1"/>
    <property type="molecule type" value="Genomic_DNA"/>
</dbReference>
<reference evidence="1 2" key="1">
    <citation type="submission" date="2022-09" db="EMBL/GenBank/DDBJ databases">
        <authorList>
            <person name="Han X.L."/>
            <person name="Wang Q."/>
            <person name="Lu T."/>
        </authorList>
    </citation>
    <scope>NUCLEOTIDE SEQUENCE [LARGE SCALE GENOMIC DNA]</scope>
    <source>
        <strain evidence="1 2">WQ 127069</strain>
    </source>
</reference>
<gene>
    <name evidence="1" type="ORF">OB236_16865</name>
</gene>
<comment type="caution">
    <text evidence="1">The sequence shown here is derived from an EMBL/GenBank/DDBJ whole genome shotgun (WGS) entry which is preliminary data.</text>
</comment>
<keyword evidence="2" id="KW-1185">Reference proteome</keyword>
<evidence type="ECO:0000313" key="2">
    <source>
        <dbReference type="Proteomes" id="UP001652445"/>
    </source>
</evidence>
<evidence type="ECO:0000313" key="1">
    <source>
        <dbReference type="EMBL" id="MCU6793779.1"/>
    </source>
</evidence>
<organism evidence="1 2">
    <name type="scientific">Paenibacillus baimaensis</name>
    <dbReference type="NCBI Taxonomy" id="2982185"/>
    <lineage>
        <taxon>Bacteria</taxon>
        <taxon>Bacillati</taxon>
        <taxon>Bacillota</taxon>
        <taxon>Bacilli</taxon>
        <taxon>Bacillales</taxon>
        <taxon>Paenibacillaceae</taxon>
        <taxon>Paenibacillus</taxon>
    </lineage>
</organism>
<name>A0ABT2UJF9_9BACL</name>
<dbReference type="Proteomes" id="UP001652445">
    <property type="component" value="Unassembled WGS sequence"/>
</dbReference>
<sequence>MGNIIEEDLKFDQKISIFEIVNNIYGYVVTFKACQYMYDKYGEDLELTCNLAQSNGIDLYSNIFSVDGIEKQIACEVFVTLNEKYNSKMVTEKDNLKGKKLINSPVNMKCGSPKVIIVQPIDVFKYIFYYTPEVSESNKLVKNTKTPNQNLVDEIIVEWIDIN</sequence>
<accession>A0ABT2UJF9</accession>
<dbReference type="RefSeq" id="WP_262685012.1">
    <property type="nucleotide sequence ID" value="NZ_JAOQIO010000067.1"/>
</dbReference>